<protein>
    <recommendedName>
        <fullName evidence="3 5">acylphosphatase</fullName>
        <ecNumber evidence="2 5">3.6.1.7</ecNumber>
    </recommendedName>
</protein>
<dbReference type="PANTHER" id="PTHR47268">
    <property type="entry name" value="ACYLPHOSPHATASE"/>
    <property type="match status" value="1"/>
</dbReference>
<dbReference type="NCBIfam" id="NF011014">
    <property type="entry name" value="PRK14442.1"/>
    <property type="match status" value="1"/>
</dbReference>
<evidence type="ECO:0000256" key="1">
    <source>
        <dbReference type="ARBA" id="ARBA00005614"/>
    </source>
</evidence>
<name>A0A2W4TUV4_9CYAN</name>
<accession>A0A2W4TUV4</accession>
<evidence type="ECO:0000256" key="2">
    <source>
        <dbReference type="ARBA" id="ARBA00012150"/>
    </source>
</evidence>
<dbReference type="InterPro" id="IPR017968">
    <property type="entry name" value="Acylphosphatase_CS"/>
</dbReference>
<reference evidence="9" key="1">
    <citation type="submission" date="2018-04" db="EMBL/GenBank/DDBJ databases">
        <authorList>
            <person name="Cornet L."/>
        </authorList>
    </citation>
    <scope>NUCLEOTIDE SEQUENCE [LARGE SCALE GENOMIC DNA]</scope>
</reference>
<dbReference type="PANTHER" id="PTHR47268:SF4">
    <property type="entry name" value="ACYLPHOSPHATASE"/>
    <property type="match status" value="1"/>
</dbReference>
<dbReference type="PRINTS" id="PR00112">
    <property type="entry name" value="ACYLPHPHTASE"/>
</dbReference>
<dbReference type="Pfam" id="PF00708">
    <property type="entry name" value="Acylphosphatase"/>
    <property type="match status" value="1"/>
</dbReference>
<dbReference type="Gene3D" id="3.30.70.100">
    <property type="match status" value="1"/>
</dbReference>
<comment type="similarity">
    <text evidence="1 6">Belongs to the acylphosphatase family.</text>
</comment>
<comment type="caution">
    <text evidence="8">The sequence shown here is derived from an EMBL/GenBank/DDBJ whole genome shotgun (WGS) entry which is preliminary data.</text>
</comment>
<dbReference type="AlphaFoldDB" id="A0A2W4TUV4"/>
<dbReference type="PROSITE" id="PS00151">
    <property type="entry name" value="ACYLPHOSPHATASE_2"/>
    <property type="match status" value="1"/>
</dbReference>
<evidence type="ECO:0000259" key="7">
    <source>
        <dbReference type="PROSITE" id="PS51160"/>
    </source>
</evidence>
<dbReference type="GO" id="GO:0003998">
    <property type="term" value="F:acylphosphatase activity"/>
    <property type="evidence" value="ECO:0007669"/>
    <property type="project" value="UniProtKB-EC"/>
</dbReference>
<keyword evidence="5" id="KW-0378">Hydrolase</keyword>
<evidence type="ECO:0000256" key="5">
    <source>
        <dbReference type="PROSITE-ProRule" id="PRU00520"/>
    </source>
</evidence>
<evidence type="ECO:0000313" key="8">
    <source>
        <dbReference type="EMBL" id="PZO12593.1"/>
    </source>
</evidence>
<comment type="catalytic activity">
    <reaction evidence="4 5">
        <text>an acyl phosphate + H2O = a carboxylate + phosphate + H(+)</text>
        <dbReference type="Rhea" id="RHEA:14965"/>
        <dbReference type="ChEBI" id="CHEBI:15377"/>
        <dbReference type="ChEBI" id="CHEBI:15378"/>
        <dbReference type="ChEBI" id="CHEBI:29067"/>
        <dbReference type="ChEBI" id="CHEBI:43474"/>
        <dbReference type="ChEBI" id="CHEBI:59918"/>
        <dbReference type="EC" id="3.6.1.7"/>
    </reaction>
</comment>
<evidence type="ECO:0000256" key="4">
    <source>
        <dbReference type="ARBA" id="ARBA00047645"/>
    </source>
</evidence>
<sequence length="100" mass="11019">MTQSQNSNGSKDTCLRVLVSGRVQGVGYRYGTREKAIALGIVGWVRNLPDGRVEAMISGAAMPIDSIMKWFYNGPPAAKVTAVETEQRPLQSFEGFEIRR</sequence>
<dbReference type="InterPro" id="IPR036046">
    <property type="entry name" value="Acylphosphatase-like_dom_sf"/>
</dbReference>
<dbReference type="EMBL" id="QBMC01000145">
    <property type="protein sequence ID" value="PZO12593.1"/>
    <property type="molecule type" value="Genomic_DNA"/>
</dbReference>
<dbReference type="InterPro" id="IPR001792">
    <property type="entry name" value="Acylphosphatase-like_dom"/>
</dbReference>
<dbReference type="PROSITE" id="PS51160">
    <property type="entry name" value="ACYLPHOSPHATASE_3"/>
    <property type="match status" value="1"/>
</dbReference>
<organism evidence="8 9">
    <name type="scientific">Leptolyngbya foveolarum</name>
    <dbReference type="NCBI Taxonomy" id="47253"/>
    <lineage>
        <taxon>Bacteria</taxon>
        <taxon>Bacillati</taxon>
        <taxon>Cyanobacteriota</taxon>
        <taxon>Cyanophyceae</taxon>
        <taxon>Leptolyngbyales</taxon>
        <taxon>Leptolyngbyaceae</taxon>
        <taxon>Leptolyngbya group</taxon>
        <taxon>Leptolyngbya</taxon>
    </lineage>
</organism>
<feature type="domain" description="Acylphosphatase-like" evidence="7">
    <location>
        <begin position="14"/>
        <end position="100"/>
    </location>
</feature>
<dbReference type="EC" id="3.6.1.7" evidence="2 5"/>
<evidence type="ECO:0000313" key="9">
    <source>
        <dbReference type="Proteomes" id="UP000249354"/>
    </source>
</evidence>
<dbReference type="InterPro" id="IPR020456">
    <property type="entry name" value="Acylphosphatase"/>
</dbReference>
<evidence type="ECO:0000256" key="3">
    <source>
        <dbReference type="ARBA" id="ARBA00015991"/>
    </source>
</evidence>
<feature type="active site" evidence="5">
    <location>
        <position position="29"/>
    </location>
</feature>
<feature type="active site" evidence="5">
    <location>
        <position position="47"/>
    </location>
</feature>
<evidence type="ECO:0000256" key="6">
    <source>
        <dbReference type="RuleBase" id="RU004168"/>
    </source>
</evidence>
<dbReference type="SUPFAM" id="SSF54975">
    <property type="entry name" value="Acylphosphatase/BLUF domain-like"/>
    <property type="match status" value="1"/>
</dbReference>
<dbReference type="Proteomes" id="UP000249354">
    <property type="component" value="Unassembled WGS sequence"/>
</dbReference>
<proteinExistence type="inferred from homology"/>
<reference evidence="8 9" key="2">
    <citation type="submission" date="2018-06" db="EMBL/GenBank/DDBJ databases">
        <title>Metagenomic assembly of (sub)arctic Cyanobacteria and their associated microbiome from non-axenic cultures.</title>
        <authorList>
            <person name="Baurain D."/>
        </authorList>
    </citation>
    <scope>NUCLEOTIDE SEQUENCE [LARGE SCALE GENOMIC DNA]</scope>
    <source>
        <strain evidence="8">ULC129bin1</strain>
    </source>
</reference>
<gene>
    <name evidence="8" type="ORF">DCF25_17385</name>
</gene>